<evidence type="ECO:0000313" key="3">
    <source>
        <dbReference type="EMBL" id="RDS79928.1"/>
    </source>
</evidence>
<name>A0A370WUV9_9GAMM</name>
<dbReference type="InterPro" id="IPR001646">
    <property type="entry name" value="5peptide_repeat"/>
</dbReference>
<keyword evidence="1" id="KW-0677">Repeat</keyword>
<keyword evidence="4" id="KW-1185">Reference proteome</keyword>
<dbReference type="InterPro" id="IPR018683">
    <property type="entry name" value="DUF2169"/>
</dbReference>
<dbReference type="AlphaFoldDB" id="A0A370WUV9"/>
<evidence type="ECO:0000256" key="1">
    <source>
        <dbReference type="ARBA" id="ARBA00022737"/>
    </source>
</evidence>
<dbReference type="SUPFAM" id="SSF141571">
    <property type="entry name" value="Pentapeptide repeat-like"/>
    <property type="match status" value="2"/>
</dbReference>
<organism evidence="3 4">
    <name type="scientific">Dyella monticola</name>
    <dbReference type="NCBI Taxonomy" id="1927958"/>
    <lineage>
        <taxon>Bacteria</taxon>
        <taxon>Pseudomonadati</taxon>
        <taxon>Pseudomonadota</taxon>
        <taxon>Gammaproteobacteria</taxon>
        <taxon>Lysobacterales</taxon>
        <taxon>Rhodanobacteraceae</taxon>
        <taxon>Dyella</taxon>
    </lineage>
</organism>
<gene>
    <name evidence="3" type="ORF">DWU98_15935</name>
</gene>
<accession>A0A370WUV9</accession>
<evidence type="ECO:0000259" key="2">
    <source>
        <dbReference type="Pfam" id="PF09937"/>
    </source>
</evidence>
<dbReference type="EMBL" id="QRBE01000010">
    <property type="protein sequence ID" value="RDS79928.1"/>
    <property type="molecule type" value="Genomic_DNA"/>
</dbReference>
<dbReference type="OrthoDB" id="237820at2"/>
<dbReference type="Proteomes" id="UP000254258">
    <property type="component" value="Unassembled WGS sequence"/>
</dbReference>
<dbReference type="Gene3D" id="2.160.20.80">
    <property type="entry name" value="E3 ubiquitin-protein ligase SopA"/>
    <property type="match status" value="3"/>
</dbReference>
<proteinExistence type="predicted"/>
<feature type="domain" description="DUF2169" evidence="2">
    <location>
        <begin position="20"/>
        <end position="305"/>
    </location>
</feature>
<evidence type="ECO:0000313" key="4">
    <source>
        <dbReference type="Proteomes" id="UP000254258"/>
    </source>
</evidence>
<sequence length="862" mass="93318">MKIIKPMTLGLMHRPYLWQGRHRLLVATLGFFSLGGRADTLLRDNLQWRKVMAALPPGRPLDELMPKARGEVLMAGSAYAARGLATTEQTVRLQVGTIDKRLRVVGDREWKYGLLPLLQITPPVPFTSMPLAWNRAFGGARHPANPEGCGYLTNPFAAFVGRNEGRMPNVEDPQQPVRYPHRRYAPVGFGAIDVGWLPRRRWIGTYGRRWQAEAFPGLADDTHTEFFNTAPLDQRMAGHFQGGEAYRLEGLHPQLPVIEGWLPEFRPRAFVHRKGAPSDALDELQLAFDTVWFFPDAELGVAIHRGEIDVDDSLALDVEAVMVAYEHAADVPRALSHYGQVLALRLNRDTAARHVFNESQLTPEPDAVLRAARSLEDQQEHDQRKASRDLREATLAAEFEAASGMAPPPSPAPAGPALAVPSKAAMLRGDFDLGPLLDSAEQLAKQASEHAQVLREQAAAQMAQLPKVPAAPTATVEAALARADGSSSSLGTLAQFSVSLSLPAVSIAPLQDLQRRARLAAPTVTASGLPLTPEAAAAIGQWVLLRVREGASLQGCDLAGANLRGAVLSGADLRGALLEASDLSGAQLDGADLSEVALTGATLDKANCSAARFDGANLAKTRAHDAIFHGASFSGVQASDADWQRADLAGARFDQWIAPNVVLTGANLEHTTLNDCVLLHAKADASRWSHTSWQRTVALGSSLCDSEWSDASLSRCVLMECKLADSRWTGAALTRVQAGGGADWSRADLQRVAADHSSWRDGTLADANLMNGEFRECDFSGTRLQGAVLEHGLFYRSLFMGGVLTACHAESADFFQAMCRRADFRAADLQGANFVQAECTEARFDDARLEGIRIEPGRRLRG</sequence>
<dbReference type="Pfam" id="PF09937">
    <property type="entry name" value="DUF2169"/>
    <property type="match status" value="1"/>
</dbReference>
<comment type="caution">
    <text evidence="3">The sequence shown here is derived from an EMBL/GenBank/DDBJ whole genome shotgun (WGS) entry which is preliminary data.</text>
</comment>
<dbReference type="PANTHER" id="PTHR47485:SF1">
    <property type="entry name" value="THYLAKOID LUMENAL 17.4 KDA PROTEIN, CHLOROPLASTIC"/>
    <property type="match status" value="1"/>
</dbReference>
<dbReference type="PANTHER" id="PTHR47485">
    <property type="entry name" value="THYLAKOID LUMENAL 17.4 KDA PROTEIN, CHLOROPLASTIC"/>
    <property type="match status" value="1"/>
</dbReference>
<protein>
    <submittedName>
        <fullName evidence="3">DUF2169 domain-containing protein</fullName>
    </submittedName>
</protein>
<dbReference type="Pfam" id="PF00805">
    <property type="entry name" value="Pentapeptide"/>
    <property type="match status" value="5"/>
</dbReference>
<reference evidence="3 4" key="1">
    <citation type="submission" date="2018-07" db="EMBL/GenBank/DDBJ databases">
        <title>Dyella monticola sp. nov. and Dyella psychrodurans sp. nov. isolated from monsoon evergreen broad-leaved forest soil of Dinghu Mountain, China.</title>
        <authorList>
            <person name="Gao Z."/>
            <person name="Qiu L."/>
        </authorList>
    </citation>
    <scope>NUCLEOTIDE SEQUENCE [LARGE SCALE GENOMIC DNA]</scope>
    <source>
        <strain evidence="3 4">4G-K06</strain>
    </source>
</reference>